<gene>
    <name evidence="1" type="ORF">J5837_01865</name>
</gene>
<name>A0A940WZH3_9GAMM</name>
<proteinExistence type="predicted"/>
<dbReference type="Proteomes" id="UP000673447">
    <property type="component" value="Unassembled WGS sequence"/>
</dbReference>
<accession>A0A940WZH3</accession>
<dbReference type="EMBL" id="JAGKTC010000001">
    <property type="protein sequence ID" value="MBP3983157.1"/>
    <property type="molecule type" value="Genomic_DNA"/>
</dbReference>
<reference evidence="1" key="1">
    <citation type="journal article" date="2016" name="Int. J. Syst. Evol. Microbiol.">
        <title>Pseudoxanthomonas helianthi sp. nov., isolated from roots of Jerusalem artichoke (Helianthus tuberosus).</title>
        <authorList>
            <person name="Kittiwongwattana C."/>
            <person name="Thawai C."/>
        </authorList>
    </citation>
    <scope>NUCLEOTIDE SEQUENCE</scope>
    <source>
        <strain evidence="1">110414</strain>
    </source>
</reference>
<dbReference type="AlphaFoldDB" id="A0A940WZH3"/>
<evidence type="ECO:0000313" key="2">
    <source>
        <dbReference type="Proteomes" id="UP000673447"/>
    </source>
</evidence>
<protein>
    <submittedName>
        <fullName evidence="1">Uncharacterized protein</fullName>
    </submittedName>
</protein>
<comment type="caution">
    <text evidence="1">The sequence shown here is derived from an EMBL/GenBank/DDBJ whole genome shotgun (WGS) entry which is preliminary data.</text>
</comment>
<dbReference type="RefSeq" id="WP_210535019.1">
    <property type="nucleotide sequence ID" value="NZ_JAGKTC010000001.1"/>
</dbReference>
<keyword evidence="2" id="KW-1185">Reference proteome</keyword>
<sequence>MGHQRAVGDKTAFTVGGAFSDDGENTAGRTSAWVGNRLSLHAGEQPAGA</sequence>
<reference evidence="1" key="2">
    <citation type="submission" date="2021-03" db="EMBL/GenBank/DDBJ databases">
        <authorList>
            <person name="Cao W."/>
        </authorList>
    </citation>
    <scope>NUCLEOTIDE SEQUENCE</scope>
    <source>
        <strain evidence="1">110414</strain>
    </source>
</reference>
<organism evidence="1 2">
    <name type="scientific">Pseudoxanthomonas helianthi</name>
    <dbReference type="NCBI Taxonomy" id="1453541"/>
    <lineage>
        <taxon>Bacteria</taxon>
        <taxon>Pseudomonadati</taxon>
        <taxon>Pseudomonadota</taxon>
        <taxon>Gammaproteobacteria</taxon>
        <taxon>Lysobacterales</taxon>
        <taxon>Lysobacteraceae</taxon>
        <taxon>Pseudoxanthomonas</taxon>
    </lineage>
</organism>
<evidence type="ECO:0000313" key="1">
    <source>
        <dbReference type="EMBL" id="MBP3983157.1"/>
    </source>
</evidence>